<accession>A0ABQ9WCE8</accession>
<dbReference type="PANTHER" id="PTHR24099:SF7">
    <property type="entry name" value="CARDIOMYOPATHY-ASSOCIATED PROTEIN 5"/>
    <property type="match status" value="1"/>
</dbReference>
<feature type="non-terminal residue" evidence="1">
    <location>
        <position position="78"/>
    </location>
</feature>
<dbReference type="Proteomes" id="UP001266305">
    <property type="component" value="Unassembled WGS sequence"/>
</dbReference>
<evidence type="ECO:0000313" key="2">
    <source>
        <dbReference type="Proteomes" id="UP001266305"/>
    </source>
</evidence>
<reference evidence="1 2" key="1">
    <citation type="submission" date="2023-05" db="EMBL/GenBank/DDBJ databases">
        <title>B98-5 Cell Line De Novo Hybrid Assembly: An Optical Mapping Approach.</title>
        <authorList>
            <person name="Kananen K."/>
            <person name="Auerbach J.A."/>
            <person name="Kautto E."/>
            <person name="Blachly J.S."/>
        </authorList>
    </citation>
    <scope>NUCLEOTIDE SEQUENCE [LARGE SCALE GENOMIC DNA]</scope>
    <source>
        <strain evidence="1">B95-8</strain>
        <tissue evidence="1">Cell line</tissue>
    </source>
</reference>
<dbReference type="PANTHER" id="PTHR24099">
    <property type="entry name" value="E3 UBIQUITIN-PROTEIN LIGASE TRIM36-RELATED"/>
    <property type="match status" value="1"/>
</dbReference>
<proteinExistence type="predicted"/>
<feature type="non-terminal residue" evidence="1">
    <location>
        <position position="1"/>
    </location>
</feature>
<keyword evidence="2" id="KW-1185">Reference proteome</keyword>
<sequence>ENCSKNEKRLEEQNEEMMKKVLAQYDEKAQSFEEVKKKKMEFLHEQMVHFLQSMDTAKDTLETIVREAEELDEAVFLT</sequence>
<dbReference type="InterPro" id="IPR050617">
    <property type="entry name" value="E3_ligase_FN3/SPRY"/>
</dbReference>
<name>A0ABQ9WCE8_SAGOE</name>
<protein>
    <submittedName>
        <fullName evidence="1">Cardiomyopathy-associated protein 5</fullName>
    </submittedName>
</protein>
<gene>
    <name evidence="1" type="primary">CMYA5</name>
    <name evidence="1" type="ORF">P7K49_004929</name>
</gene>
<dbReference type="EMBL" id="JASSZA010000002">
    <property type="protein sequence ID" value="KAK2118042.1"/>
    <property type="molecule type" value="Genomic_DNA"/>
</dbReference>
<organism evidence="1 2">
    <name type="scientific">Saguinus oedipus</name>
    <name type="common">Cotton-top tamarin</name>
    <name type="synonym">Oedipomidas oedipus</name>
    <dbReference type="NCBI Taxonomy" id="9490"/>
    <lineage>
        <taxon>Eukaryota</taxon>
        <taxon>Metazoa</taxon>
        <taxon>Chordata</taxon>
        <taxon>Craniata</taxon>
        <taxon>Vertebrata</taxon>
        <taxon>Euteleostomi</taxon>
        <taxon>Mammalia</taxon>
        <taxon>Eutheria</taxon>
        <taxon>Euarchontoglires</taxon>
        <taxon>Primates</taxon>
        <taxon>Haplorrhini</taxon>
        <taxon>Platyrrhini</taxon>
        <taxon>Cebidae</taxon>
        <taxon>Callitrichinae</taxon>
        <taxon>Saguinus</taxon>
    </lineage>
</organism>
<comment type="caution">
    <text evidence="1">The sequence shown here is derived from an EMBL/GenBank/DDBJ whole genome shotgun (WGS) entry which is preliminary data.</text>
</comment>
<evidence type="ECO:0000313" key="1">
    <source>
        <dbReference type="EMBL" id="KAK2118042.1"/>
    </source>
</evidence>